<keyword evidence="3" id="KW-1185">Reference proteome</keyword>
<reference evidence="2 3" key="1">
    <citation type="submission" date="2016-12" db="EMBL/GenBank/DDBJ databases">
        <title>Trade-off between light-utilization and light-protection in marine flavobacteria.</title>
        <authorList>
            <person name="Kumagai Y."/>
            <person name="Yoshizawa S."/>
            <person name="Kogure K."/>
            <person name="Iwasaki W."/>
        </authorList>
    </citation>
    <scope>NUCLEOTIDE SEQUENCE [LARGE SCALE GENOMIC DNA]</scope>
    <source>
        <strain evidence="2 3">NBRC 108759</strain>
    </source>
</reference>
<protein>
    <submittedName>
        <fullName evidence="2">Uncharacterized protein</fullName>
    </submittedName>
</protein>
<gene>
    <name evidence="2" type="ORF">BTO18_03095</name>
</gene>
<dbReference type="RefSeq" id="WP_105014821.1">
    <property type="nucleotide sequence ID" value="NZ_MSCN01000001.1"/>
</dbReference>
<proteinExistence type="predicted"/>
<evidence type="ECO:0000256" key="1">
    <source>
        <dbReference type="SAM" id="Phobius"/>
    </source>
</evidence>
<organism evidence="2 3">
    <name type="scientific">Polaribacter porphyrae</name>
    <dbReference type="NCBI Taxonomy" id="1137780"/>
    <lineage>
        <taxon>Bacteria</taxon>
        <taxon>Pseudomonadati</taxon>
        <taxon>Bacteroidota</taxon>
        <taxon>Flavobacteriia</taxon>
        <taxon>Flavobacteriales</taxon>
        <taxon>Flavobacteriaceae</taxon>
    </lineage>
</organism>
<keyword evidence="1" id="KW-0812">Transmembrane</keyword>
<feature type="transmembrane region" description="Helical" evidence="1">
    <location>
        <begin position="35"/>
        <end position="53"/>
    </location>
</feature>
<comment type="caution">
    <text evidence="2">The sequence shown here is derived from an EMBL/GenBank/DDBJ whole genome shotgun (WGS) entry which is preliminary data.</text>
</comment>
<accession>A0A2S7WKV1</accession>
<dbReference type="EMBL" id="MSCN01000001">
    <property type="protein sequence ID" value="PQJ78237.1"/>
    <property type="molecule type" value="Genomic_DNA"/>
</dbReference>
<evidence type="ECO:0000313" key="3">
    <source>
        <dbReference type="Proteomes" id="UP000238882"/>
    </source>
</evidence>
<keyword evidence="1" id="KW-1133">Transmembrane helix</keyword>
<dbReference type="AlphaFoldDB" id="A0A2S7WKV1"/>
<name>A0A2S7WKV1_9FLAO</name>
<keyword evidence="1" id="KW-0472">Membrane</keyword>
<dbReference type="Proteomes" id="UP000238882">
    <property type="component" value="Unassembled WGS sequence"/>
</dbReference>
<feature type="transmembrane region" description="Helical" evidence="1">
    <location>
        <begin position="12"/>
        <end position="29"/>
    </location>
</feature>
<evidence type="ECO:0000313" key="2">
    <source>
        <dbReference type="EMBL" id="PQJ78237.1"/>
    </source>
</evidence>
<sequence length="59" mass="6283">MNKKSTKITNLIAIFIGIAGVAASTYLFVKGKPFQNIILGFVCSVSLIGVGYLNSCKTK</sequence>